<evidence type="ECO:0000256" key="1">
    <source>
        <dbReference type="PROSITE-ProRule" id="PRU00339"/>
    </source>
</evidence>
<feature type="repeat" description="TPR" evidence="1">
    <location>
        <begin position="362"/>
        <end position="395"/>
    </location>
</feature>
<dbReference type="Pfam" id="PF13432">
    <property type="entry name" value="TPR_16"/>
    <property type="match status" value="3"/>
</dbReference>
<keyword evidence="3" id="KW-1185">Reference proteome</keyword>
<dbReference type="InterPro" id="IPR014266">
    <property type="entry name" value="PEP-CTERM_TPR_PrsT"/>
</dbReference>
<gene>
    <name evidence="2" type="primary">prsT</name>
    <name evidence="2" type="ORF">KJB30_03645</name>
</gene>
<dbReference type="Proteomes" id="UP000784128">
    <property type="component" value="Unassembled WGS sequence"/>
</dbReference>
<dbReference type="EMBL" id="JAHDYS010000003">
    <property type="protein sequence ID" value="MBT1070866.1"/>
    <property type="molecule type" value="Genomic_DNA"/>
</dbReference>
<dbReference type="RefSeq" id="WP_214296583.1">
    <property type="nucleotide sequence ID" value="NZ_JAHDYS010000003.1"/>
</dbReference>
<accession>A0ABS5U5C0</accession>
<name>A0ABS5U5C0_9BACT</name>
<dbReference type="InterPro" id="IPR019734">
    <property type="entry name" value="TPR_rpt"/>
</dbReference>
<dbReference type="SMART" id="SM00028">
    <property type="entry name" value="TPR"/>
    <property type="match status" value="21"/>
</dbReference>
<dbReference type="PANTHER" id="PTHR12558">
    <property type="entry name" value="CELL DIVISION CYCLE 16,23,27"/>
    <property type="match status" value="1"/>
</dbReference>
<sequence>MHKILIIVLLMLWCLSGCTEKTGPELYADGVRQLHKNNPTGAIVLFRNALSKDQNLVDARHQLARAFMAAGKPDLAEKELQKIKRLNPTRNDLWLELAQLYNTSNKPDLAIAEAKKYLEFQPESAEALEAMGVAYGLKKMPRESEGFLVRALLKQHGKVSATLRLAELYAAQGKIDQGEALLGDVISSNPKNEQAHNLLAEMELSAGRKKQALAIYRKLESLNHADPVAPYRAGLLCLELGDVPCAESTAAELLKNFPRNSEGQRLKGIILYRNKKYKESITAFQAANKLLPTASGHYLLGLSLYANKEPENALSQFRLVLDAVPTFHQARLLSSMLLLKLKRYDDAIAELNKLLEKDVGNAMAHNLLGSAYLAKGMYEQGMKELNRAASCDPTLIDTYLKKGIVHLSQGKTSEVETDLVTAIRVAPELLNTRLILASFYMQKNDAAKAFDTLSEGLRGKPDDAGLYSAMAKVRFAQKKPKEAICFLQKAKARNPRSVDPYFALAVYHSGNGDSDLALKEYRDVLVKQPDNIKAMLDMAALLEATGREAEADAWYLKVSNTHKPSAYLELARHFENGGRFEKALAVLQEATSFIPRSPEIIENKARLQLKTQQYKQALKTIEDLESLAPENGLALRIHVLVATKKLQEAVNQAQRAINLRPDGSRGYLLLASVYQEQGKIDLAVTELKKEILRNGNDPQVYLMLVALHAKTKDYNQALKISADALQKFPNFAPAWYSQGTVYEQQGKFREAIHNYRSAITLSGDYALAMNNLAYLYAQGYGTRNEALRLATRAAALEPGNPGILDTLGYAHLKNGNHQEAVRILVKAESIKPGDPAINYHLALAHKAAGEKSQAVLRLHKALDAQDFSDARQARYLLTELN</sequence>
<feature type="repeat" description="TPR" evidence="1">
    <location>
        <begin position="801"/>
        <end position="834"/>
    </location>
</feature>
<organism evidence="2 3">
    <name type="scientific">Pelotalea chapellei</name>
    <dbReference type="NCBI Taxonomy" id="44671"/>
    <lineage>
        <taxon>Bacteria</taxon>
        <taxon>Pseudomonadati</taxon>
        <taxon>Thermodesulfobacteriota</taxon>
        <taxon>Desulfuromonadia</taxon>
        <taxon>Geobacterales</taxon>
        <taxon>Geobacteraceae</taxon>
        <taxon>Pelotalea</taxon>
    </lineage>
</organism>
<dbReference type="Gene3D" id="1.25.40.10">
    <property type="entry name" value="Tetratricopeptide repeat domain"/>
    <property type="match status" value="3"/>
</dbReference>
<dbReference type="Pfam" id="PF09295">
    <property type="entry name" value="ChAPs"/>
    <property type="match status" value="2"/>
</dbReference>
<dbReference type="NCBIfam" id="TIGR02917">
    <property type="entry name" value="PEP_TPR_lipo"/>
    <property type="match status" value="1"/>
</dbReference>
<dbReference type="InterPro" id="IPR015374">
    <property type="entry name" value="ChAPs"/>
</dbReference>
<dbReference type="PANTHER" id="PTHR12558:SF13">
    <property type="entry name" value="CELL DIVISION CYCLE PROTEIN 27 HOMOLOG"/>
    <property type="match status" value="1"/>
</dbReference>
<reference evidence="2 3" key="1">
    <citation type="submission" date="2021-05" db="EMBL/GenBank/DDBJ databases">
        <title>The draft genome of Geobacter chapellei DSM 13688.</title>
        <authorList>
            <person name="Xu Z."/>
            <person name="Masuda Y."/>
            <person name="Itoh H."/>
            <person name="Senoo K."/>
        </authorList>
    </citation>
    <scope>NUCLEOTIDE SEQUENCE [LARGE SCALE GENOMIC DNA]</scope>
    <source>
        <strain evidence="2 3">DSM 13688</strain>
    </source>
</reference>
<evidence type="ECO:0000313" key="3">
    <source>
        <dbReference type="Proteomes" id="UP000784128"/>
    </source>
</evidence>
<dbReference type="SUPFAM" id="SSF48452">
    <property type="entry name" value="TPR-like"/>
    <property type="match status" value="4"/>
</dbReference>
<comment type="caution">
    <text evidence="2">The sequence shown here is derived from an EMBL/GenBank/DDBJ whole genome shotgun (WGS) entry which is preliminary data.</text>
</comment>
<proteinExistence type="predicted"/>
<dbReference type="InterPro" id="IPR011990">
    <property type="entry name" value="TPR-like_helical_dom_sf"/>
</dbReference>
<keyword evidence="1" id="KW-0802">TPR repeat</keyword>
<feature type="repeat" description="TPR" evidence="1">
    <location>
        <begin position="732"/>
        <end position="765"/>
    </location>
</feature>
<protein>
    <submittedName>
        <fullName evidence="2">PEP-CTERM system TPR-repeat protein PrsT</fullName>
    </submittedName>
</protein>
<dbReference type="Pfam" id="PF14559">
    <property type="entry name" value="TPR_19"/>
    <property type="match status" value="3"/>
</dbReference>
<feature type="repeat" description="TPR" evidence="1">
    <location>
        <begin position="564"/>
        <end position="597"/>
    </location>
</feature>
<evidence type="ECO:0000313" key="2">
    <source>
        <dbReference type="EMBL" id="MBT1070866.1"/>
    </source>
</evidence>
<dbReference type="PROSITE" id="PS50005">
    <property type="entry name" value="TPR"/>
    <property type="match status" value="4"/>
</dbReference>